<evidence type="ECO:0000259" key="8">
    <source>
        <dbReference type="Pfam" id="PF02668"/>
    </source>
</evidence>
<dbReference type="Gene3D" id="3.60.130.10">
    <property type="entry name" value="Clavaminate synthase-like"/>
    <property type="match status" value="1"/>
</dbReference>
<comment type="similarity">
    <text evidence="3">Belongs to the gamma-BBH/TMLD family.</text>
</comment>
<dbReference type="Pfam" id="PF02668">
    <property type="entry name" value="TauD"/>
    <property type="match status" value="1"/>
</dbReference>
<keyword evidence="6 9" id="KW-0560">Oxidoreductase</keyword>
<dbReference type="InterPro" id="IPR003819">
    <property type="entry name" value="TauD/TfdA-like"/>
</dbReference>
<dbReference type="Gene3D" id="3.30.2020.30">
    <property type="match status" value="1"/>
</dbReference>
<keyword evidence="4" id="KW-0479">Metal-binding</keyword>
<dbReference type="InterPro" id="IPR050411">
    <property type="entry name" value="AlphaKG_dependent_hydroxylases"/>
</dbReference>
<dbReference type="PANTHER" id="PTHR10696">
    <property type="entry name" value="GAMMA-BUTYROBETAINE HYDROXYLASE-RELATED"/>
    <property type="match status" value="1"/>
</dbReference>
<dbReference type="GO" id="GO:0008336">
    <property type="term" value="F:gamma-butyrobetaine dioxygenase activity"/>
    <property type="evidence" value="ECO:0007669"/>
    <property type="project" value="UniProtKB-EC"/>
</dbReference>
<dbReference type="Proteomes" id="UP000673821">
    <property type="component" value="Unassembled WGS sequence"/>
</dbReference>
<dbReference type="EC" id="1.14.11.1" evidence="9"/>
<dbReference type="CDD" id="cd00250">
    <property type="entry name" value="CAS_like"/>
    <property type="match status" value="1"/>
</dbReference>
<evidence type="ECO:0000313" key="10">
    <source>
        <dbReference type="Proteomes" id="UP000673821"/>
    </source>
</evidence>
<feature type="domain" description="TauD/TfdA-like" evidence="8">
    <location>
        <begin position="123"/>
        <end position="359"/>
    </location>
</feature>
<proteinExistence type="inferred from homology"/>
<dbReference type="PANTHER" id="PTHR10696:SF25">
    <property type="entry name" value="OXIDOREDUCTASE AIM17-RELATED"/>
    <property type="match status" value="1"/>
</dbReference>
<accession>A0ABN7L381</accession>
<keyword evidence="10" id="KW-1185">Reference proteome</keyword>
<evidence type="ECO:0000256" key="3">
    <source>
        <dbReference type="ARBA" id="ARBA00008654"/>
    </source>
</evidence>
<evidence type="ECO:0000256" key="5">
    <source>
        <dbReference type="ARBA" id="ARBA00022964"/>
    </source>
</evidence>
<keyword evidence="5 9" id="KW-0223">Dioxygenase</keyword>
<organism evidence="9 10">
    <name type="scientific">Paraburkholderia nemoris</name>
    <dbReference type="NCBI Taxonomy" id="2793076"/>
    <lineage>
        <taxon>Bacteria</taxon>
        <taxon>Pseudomonadati</taxon>
        <taxon>Pseudomonadota</taxon>
        <taxon>Betaproteobacteria</taxon>
        <taxon>Burkholderiales</taxon>
        <taxon>Burkholderiaceae</taxon>
        <taxon>Paraburkholderia</taxon>
    </lineage>
</organism>
<gene>
    <name evidence="9" type="ORF">R69776_01518</name>
</gene>
<evidence type="ECO:0000256" key="2">
    <source>
        <dbReference type="ARBA" id="ARBA00001961"/>
    </source>
</evidence>
<keyword evidence="7" id="KW-0408">Iron</keyword>
<protein>
    <submittedName>
        <fullName evidence="9">Gamma-butyrobetaine dioxygenase</fullName>
        <ecNumber evidence="9">1.14.11.1</ecNumber>
    </submittedName>
</protein>
<evidence type="ECO:0000256" key="4">
    <source>
        <dbReference type="ARBA" id="ARBA00022723"/>
    </source>
</evidence>
<evidence type="ECO:0000313" key="9">
    <source>
        <dbReference type="EMBL" id="CAE6720081.1"/>
    </source>
</evidence>
<comment type="cofactor">
    <cofactor evidence="1">
        <name>Fe(2+)</name>
        <dbReference type="ChEBI" id="CHEBI:29033"/>
    </cofactor>
</comment>
<name>A0ABN7L381_9BURK</name>
<evidence type="ECO:0000256" key="6">
    <source>
        <dbReference type="ARBA" id="ARBA00023002"/>
    </source>
</evidence>
<dbReference type="InterPro" id="IPR012775">
    <property type="entry name" value="GBBH-like"/>
</dbReference>
<dbReference type="EMBL" id="CAJNBH010000003">
    <property type="protein sequence ID" value="CAE6720081.1"/>
    <property type="molecule type" value="Genomic_DNA"/>
</dbReference>
<comment type="caution">
    <text evidence="9">The sequence shown here is derived from an EMBL/GenBank/DDBJ whole genome shotgun (WGS) entry which is preliminary data.</text>
</comment>
<dbReference type="NCBIfam" id="TIGR02409">
    <property type="entry name" value="carnitine_bodg"/>
    <property type="match status" value="1"/>
</dbReference>
<evidence type="ECO:0000256" key="7">
    <source>
        <dbReference type="ARBA" id="ARBA00023004"/>
    </source>
</evidence>
<sequence>MEAAKILNEGKAVSLTLPGGAEQRFHAIWLRDNAWDESTRAQGNGQRLITLADISPATRVIAATADERRLHVTFDPGAHEVSYDLNWLAEHAYDGFRPRVSGWVAPEIETWDATLSGRLATAEFATVSVSDAALGNWLSAIRRFGFAKLSGGPVKSGALLDIVDLFGYVRETNYGKIFEVRTEVNPNNLAFTGLGLQAHTDNPYRDPVPTLQVLYCLENSATGGENMVVDGFRAAERLKQEDPRGFDLLSRYCARFEYTGSTGVCLRSRRPMIELMPDGELVGVRFNNRSASPIVDVPYDDMDDYYAAYRRLSELVDAPDMQVSFKLQPGECFIVDNTRVLHARRGYSGEGSRWLQGCYADKDGLLSKLAVLEMQGERTR</sequence>
<dbReference type="SUPFAM" id="SSF51197">
    <property type="entry name" value="Clavaminate synthase-like"/>
    <property type="match status" value="1"/>
</dbReference>
<reference evidence="9 10" key="1">
    <citation type="submission" date="2021-02" db="EMBL/GenBank/DDBJ databases">
        <authorList>
            <person name="Vanwijnsberghe S."/>
        </authorList>
    </citation>
    <scope>NUCLEOTIDE SEQUENCE [LARGE SCALE GENOMIC DNA]</scope>
    <source>
        <strain evidence="9 10">R-69776</strain>
    </source>
</reference>
<dbReference type="InterPro" id="IPR042098">
    <property type="entry name" value="TauD-like_sf"/>
</dbReference>
<evidence type="ECO:0000256" key="1">
    <source>
        <dbReference type="ARBA" id="ARBA00001954"/>
    </source>
</evidence>
<dbReference type="InterPro" id="IPR038492">
    <property type="entry name" value="GBBH-like_N_sf"/>
</dbReference>
<dbReference type="RefSeq" id="WP_200657973.1">
    <property type="nucleotide sequence ID" value="NZ_CAJNBH010000003.1"/>
</dbReference>
<comment type="cofactor">
    <cofactor evidence="2">
        <name>L-ascorbate</name>
        <dbReference type="ChEBI" id="CHEBI:38290"/>
    </cofactor>
</comment>